<dbReference type="Pfam" id="PF07727">
    <property type="entry name" value="RVT_2"/>
    <property type="match status" value="1"/>
</dbReference>
<protein>
    <recommendedName>
        <fullName evidence="1">Reverse transcriptase Ty1/copia-type domain-containing protein</fullName>
    </recommendedName>
</protein>
<sequence length="114" mass="12911">MAREFEMTDIGLMSYYLGIEVRQREDGIFISQEAYAKEILKRYGMVEHIIRVVAFVAMTIGVRSNAFVQGFSISEVQPWEVEMAAGGDGCWRRRQAEGDAAVVEVLPWEVEMTG</sequence>
<comment type="caution">
    <text evidence="2">The sequence shown here is derived from an EMBL/GenBank/DDBJ whole genome shotgun (WGS) entry which is preliminary data.</text>
</comment>
<reference evidence="2" key="1">
    <citation type="submission" date="2022-12" db="EMBL/GenBank/DDBJ databases">
        <title>Draft genome assemblies for two species of Escallonia (Escalloniales).</title>
        <authorList>
            <person name="Chanderbali A."/>
            <person name="Dervinis C."/>
            <person name="Anghel I."/>
            <person name="Soltis D."/>
            <person name="Soltis P."/>
            <person name="Zapata F."/>
        </authorList>
    </citation>
    <scope>NUCLEOTIDE SEQUENCE</scope>
    <source>
        <strain evidence="2">UCBG64.0493</strain>
        <tissue evidence="2">Leaf</tissue>
    </source>
</reference>
<accession>A0AA89B6J8</accession>
<keyword evidence="3" id="KW-1185">Reference proteome</keyword>
<evidence type="ECO:0000313" key="2">
    <source>
        <dbReference type="EMBL" id="KAK3031574.1"/>
    </source>
</evidence>
<dbReference type="EMBL" id="JAVXUP010000300">
    <property type="protein sequence ID" value="KAK3031574.1"/>
    <property type="molecule type" value="Genomic_DNA"/>
</dbReference>
<organism evidence="2 3">
    <name type="scientific">Escallonia herrerae</name>
    <dbReference type="NCBI Taxonomy" id="1293975"/>
    <lineage>
        <taxon>Eukaryota</taxon>
        <taxon>Viridiplantae</taxon>
        <taxon>Streptophyta</taxon>
        <taxon>Embryophyta</taxon>
        <taxon>Tracheophyta</taxon>
        <taxon>Spermatophyta</taxon>
        <taxon>Magnoliopsida</taxon>
        <taxon>eudicotyledons</taxon>
        <taxon>Gunneridae</taxon>
        <taxon>Pentapetalae</taxon>
        <taxon>asterids</taxon>
        <taxon>campanulids</taxon>
        <taxon>Escalloniales</taxon>
        <taxon>Escalloniaceae</taxon>
        <taxon>Escallonia</taxon>
    </lineage>
</organism>
<feature type="domain" description="Reverse transcriptase Ty1/copia-type" evidence="1">
    <location>
        <begin position="1"/>
        <end position="48"/>
    </location>
</feature>
<evidence type="ECO:0000313" key="3">
    <source>
        <dbReference type="Proteomes" id="UP001188597"/>
    </source>
</evidence>
<proteinExistence type="predicted"/>
<dbReference type="InterPro" id="IPR013103">
    <property type="entry name" value="RVT_2"/>
</dbReference>
<dbReference type="Proteomes" id="UP001188597">
    <property type="component" value="Unassembled WGS sequence"/>
</dbReference>
<name>A0AA89B6J8_9ASTE</name>
<dbReference type="AlphaFoldDB" id="A0AA89B6J8"/>
<gene>
    <name evidence="2" type="ORF">RJ639_036373</name>
</gene>
<evidence type="ECO:0000259" key="1">
    <source>
        <dbReference type="Pfam" id="PF07727"/>
    </source>
</evidence>